<feature type="binding site" evidence="10">
    <location>
        <position position="181"/>
    </location>
    <ligand>
        <name>substrate</name>
    </ligand>
</feature>
<evidence type="ECO:0000256" key="9">
    <source>
        <dbReference type="PIRSR" id="PIRSR614732-1"/>
    </source>
</evidence>
<sequence length="222" mass="24470">MAKLCIALDTDYAKAKEILKALIGYPVIFKVGYKLFISHHKAITSTVKEMNFELFLDLKLHDIPNTVKNAVVSSLDLSADYLTIHALCGRDALRMANQVKGNMKLLSVTLLTSLDENFLTDLGIDIPVAEFVYRLAKLSVEEGLDGVVCSGKEVSFLKSSIKKEFLAVVPGVSLDRGKADQKRSVSLEEALEKGADIIVVGRDIVQDQNPIKKVDYILKKMA</sequence>
<evidence type="ECO:0000256" key="7">
    <source>
        <dbReference type="ARBA" id="ARBA00023239"/>
    </source>
</evidence>
<dbReference type="EC" id="4.1.1.23" evidence="3 11"/>
<evidence type="ECO:0000256" key="6">
    <source>
        <dbReference type="ARBA" id="ARBA00022975"/>
    </source>
</evidence>
<dbReference type="UniPathway" id="UPA00070">
    <property type="reaction ID" value="UER00120"/>
</dbReference>
<feature type="active site" description="For OMPdecase activity" evidence="9">
    <location>
        <position position="59"/>
    </location>
</feature>
<feature type="binding site" evidence="10">
    <location>
        <position position="202"/>
    </location>
    <ligand>
        <name>substrate</name>
    </ligand>
</feature>
<evidence type="ECO:0000313" key="14">
    <source>
        <dbReference type="Proteomes" id="UP000218627"/>
    </source>
</evidence>
<dbReference type="PROSITE" id="PS00156">
    <property type="entry name" value="OMPDECASE"/>
    <property type="match status" value="1"/>
</dbReference>
<dbReference type="InterPro" id="IPR018089">
    <property type="entry name" value="OMPdecase_AS"/>
</dbReference>
<dbReference type="InterPro" id="IPR013785">
    <property type="entry name" value="Aldolase_TIM"/>
</dbReference>
<dbReference type="InterPro" id="IPR014732">
    <property type="entry name" value="OMPdecase"/>
</dbReference>
<dbReference type="GO" id="GO:0004590">
    <property type="term" value="F:orotidine-5'-phosphate decarboxylase activity"/>
    <property type="evidence" value="ECO:0007669"/>
    <property type="project" value="UniProtKB-EC"/>
</dbReference>
<dbReference type="SUPFAM" id="SSF51366">
    <property type="entry name" value="Ribulose-phoshate binding barrel"/>
    <property type="match status" value="1"/>
</dbReference>
<dbReference type="Gene3D" id="3.20.20.70">
    <property type="entry name" value="Aldolase class I"/>
    <property type="match status" value="1"/>
</dbReference>
<dbReference type="GO" id="GO:0005829">
    <property type="term" value="C:cytosol"/>
    <property type="evidence" value="ECO:0007669"/>
    <property type="project" value="TreeGrafter"/>
</dbReference>
<name>A0A285P042_9AQUI</name>
<feature type="binding site" evidence="10">
    <location>
        <position position="30"/>
    </location>
    <ligand>
        <name>substrate</name>
    </ligand>
</feature>
<feature type="binding site" evidence="10">
    <location>
        <position position="201"/>
    </location>
    <ligand>
        <name>substrate</name>
    </ligand>
</feature>
<comment type="pathway">
    <text evidence="2 11">Pyrimidine metabolism; UMP biosynthesis via de novo pathway; UMP from orotate: step 2/2.</text>
</comment>
<comment type="catalytic activity">
    <reaction evidence="8 11">
        <text>orotidine 5'-phosphate + H(+) = UMP + CO2</text>
        <dbReference type="Rhea" id="RHEA:11596"/>
        <dbReference type="ChEBI" id="CHEBI:15378"/>
        <dbReference type="ChEBI" id="CHEBI:16526"/>
        <dbReference type="ChEBI" id="CHEBI:57538"/>
        <dbReference type="ChEBI" id="CHEBI:57865"/>
        <dbReference type="EC" id="4.1.1.23"/>
    </reaction>
</comment>
<dbReference type="GO" id="GO:0044205">
    <property type="term" value="P:'de novo' UMP biosynthetic process"/>
    <property type="evidence" value="ECO:0007669"/>
    <property type="project" value="UniProtKB-UniPathway"/>
</dbReference>
<feature type="active site" description="For OMPdecase activity" evidence="9">
    <location>
        <position position="62"/>
    </location>
</feature>
<dbReference type="NCBIfam" id="TIGR01740">
    <property type="entry name" value="pyrF"/>
    <property type="match status" value="1"/>
</dbReference>
<keyword evidence="6 11" id="KW-0665">Pyrimidine biosynthesis</keyword>
<evidence type="ECO:0000256" key="3">
    <source>
        <dbReference type="ARBA" id="ARBA00012321"/>
    </source>
</evidence>
<keyword evidence="14" id="KW-1185">Reference proteome</keyword>
<feature type="domain" description="Orotidine 5'-phosphate decarboxylase" evidence="12">
    <location>
        <begin position="3"/>
        <end position="217"/>
    </location>
</feature>
<evidence type="ECO:0000256" key="1">
    <source>
        <dbReference type="ARBA" id="ARBA00002356"/>
    </source>
</evidence>
<protein>
    <recommendedName>
        <fullName evidence="4 11">Orotidine 5'-phosphate decarboxylase</fullName>
        <ecNumber evidence="3 11">4.1.1.23</ecNumber>
    </recommendedName>
</protein>
<feature type="binding site" evidence="10">
    <location>
        <position position="112"/>
    </location>
    <ligand>
        <name>substrate</name>
    </ligand>
</feature>
<feature type="active site" description="For OMPdecase activity" evidence="9">
    <location>
        <position position="57"/>
    </location>
</feature>
<evidence type="ECO:0000259" key="12">
    <source>
        <dbReference type="SMART" id="SM00934"/>
    </source>
</evidence>
<dbReference type="GO" id="GO:0006207">
    <property type="term" value="P:'de novo' pyrimidine nucleobase biosynthetic process"/>
    <property type="evidence" value="ECO:0007669"/>
    <property type="project" value="InterPro"/>
</dbReference>
<evidence type="ECO:0000256" key="2">
    <source>
        <dbReference type="ARBA" id="ARBA00004861"/>
    </source>
</evidence>
<dbReference type="PANTHER" id="PTHR32119:SF2">
    <property type="entry name" value="OROTIDINE 5'-PHOSPHATE DECARBOXYLASE"/>
    <property type="match status" value="1"/>
</dbReference>
<dbReference type="InterPro" id="IPR001754">
    <property type="entry name" value="OMPdeCOase_dom"/>
</dbReference>
<evidence type="ECO:0000256" key="8">
    <source>
        <dbReference type="ARBA" id="ARBA00049157"/>
    </source>
</evidence>
<dbReference type="RefSeq" id="WP_096602555.1">
    <property type="nucleotide sequence ID" value="NZ_OBEN01000007.1"/>
</dbReference>
<gene>
    <name evidence="13" type="ORF">SAMN06265353_1288</name>
</gene>
<dbReference type="Pfam" id="PF00215">
    <property type="entry name" value="OMPdecase"/>
    <property type="match status" value="1"/>
</dbReference>
<dbReference type="OrthoDB" id="9806203at2"/>
<dbReference type="EMBL" id="OBEN01000007">
    <property type="protein sequence ID" value="SNZ15112.1"/>
    <property type="molecule type" value="Genomic_DNA"/>
</dbReference>
<dbReference type="AlphaFoldDB" id="A0A285P042"/>
<dbReference type="NCBIfam" id="NF001273">
    <property type="entry name" value="PRK00230.1"/>
    <property type="match status" value="1"/>
</dbReference>
<evidence type="ECO:0000256" key="4">
    <source>
        <dbReference type="ARBA" id="ARBA00021923"/>
    </source>
</evidence>
<dbReference type="SMART" id="SM00934">
    <property type="entry name" value="OMPdecase"/>
    <property type="match status" value="1"/>
</dbReference>
<comment type="similarity">
    <text evidence="11">Belongs to the OMP decarboxylase family.</text>
</comment>
<evidence type="ECO:0000313" key="13">
    <source>
        <dbReference type="EMBL" id="SNZ15112.1"/>
    </source>
</evidence>
<keyword evidence="7 11" id="KW-0456">Lyase</keyword>
<proteinExistence type="inferred from homology"/>
<accession>A0A285P042</accession>
<organism evidence="13 14">
    <name type="scientific">Hydrogenobacter hydrogenophilus</name>
    <dbReference type="NCBI Taxonomy" id="35835"/>
    <lineage>
        <taxon>Bacteria</taxon>
        <taxon>Pseudomonadati</taxon>
        <taxon>Aquificota</taxon>
        <taxon>Aquificia</taxon>
        <taxon>Aquificales</taxon>
        <taxon>Aquificaceae</taxon>
        <taxon>Hydrogenobacter</taxon>
    </lineage>
</organism>
<dbReference type="Proteomes" id="UP000218627">
    <property type="component" value="Unassembled WGS sequence"/>
</dbReference>
<evidence type="ECO:0000256" key="11">
    <source>
        <dbReference type="RuleBase" id="RU000512"/>
    </source>
</evidence>
<dbReference type="CDD" id="cd04725">
    <property type="entry name" value="OMP_decarboxylase_like"/>
    <property type="match status" value="1"/>
</dbReference>
<reference evidence="14" key="1">
    <citation type="submission" date="2017-09" db="EMBL/GenBank/DDBJ databases">
        <authorList>
            <person name="Varghese N."/>
            <person name="Submissions S."/>
        </authorList>
    </citation>
    <scope>NUCLEOTIDE SEQUENCE [LARGE SCALE GENOMIC DNA]</scope>
    <source>
        <strain evidence="14">DSM 2913</strain>
    </source>
</reference>
<evidence type="ECO:0000256" key="5">
    <source>
        <dbReference type="ARBA" id="ARBA00022793"/>
    </source>
</evidence>
<dbReference type="PANTHER" id="PTHR32119">
    <property type="entry name" value="OROTIDINE 5'-PHOSPHATE DECARBOXYLASE"/>
    <property type="match status" value="1"/>
</dbReference>
<evidence type="ECO:0000256" key="10">
    <source>
        <dbReference type="PIRSR" id="PIRSR614732-2"/>
    </source>
</evidence>
<keyword evidence="5 11" id="KW-0210">Decarboxylase</keyword>
<comment type="function">
    <text evidence="1">Catalyzes the decarboxylation of orotidine 5'-monophosphate (OMP) to uridine 5'-monophosphate (UMP).</text>
</comment>
<dbReference type="InterPro" id="IPR011060">
    <property type="entry name" value="RibuloseP-bd_barrel"/>
</dbReference>
<feature type="binding site" evidence="10">
    <location>
        <position position="9"/>
    </location>
    <ligand>
        <name>substrate</name>
    </ligand>
</feature>